<dbReference type="SUPFAM" id="SSF81321">
    <property type="entry name" value="Family A G protein-coupled receptor-like"/>
    <property type="match status" value="1"/>
</dbReference>
<evidence type="ECO:0000256" key="5">
    <source>
        <dbReference type="ARBA" id="ARBA00023136"/>
    </source>
</evidence>
<dbReference type="Gene3D" id="1.20.1070.10">
    <property type="entry name" value="Rhodopsin 7-helix transmembrane proteins"/>
    <property type="match status" value="1"/>
</dbReference>
<evidence type="ECO:0000256" key="2">
    <source>
        <dbReference type="ARBA" id="ARBA00022692"/>
    </source>
</evidence>
<feature type="transmembrane region" description="Helical" evidence="8">
    <location>
        <begin position="176"/>
        <end position="197"/>
    </location>
</feature>
<evidence type="ECO:0000256" key="6">
    <source>
        <dbReference type="ARBA" id="ARBA00023170"/>
    </source>
</evidence>
<keyword evidence="6" id="KW-0675">Receptor</keyword>
<feature type="transmembrane region" description="Helical" evidence="8">
    <location>
        <begin position="267"/>
        <end position="290"/>
    </location>
</feature>
<evidence type="ECO:0000256" key="3">
    <source>
        <dbReference type="ARBA" id="ARBA00022989"/>
    </source>
</evidence>
<reference evidence="10 11" key="1">
    <citation type="submission" date="2022-05" db="EMBL/GenBank/DDBJ databases">
        <authorList>
            <consortium name="Genoscope - CEA"/>
            <person name="William W."/>
        </authorList>
    </citation>
    <scope>NUCLEOTIDE SEQUENCE [LARGE SCALE GENOMIC DNA]</scope>
</reference>
<keyword evidence="5 8" id="KW-0472">Membrane</keyword>
<keyword evidence="2 8" id="KW-0812">Transmembrane</keyword>
<keyword evidence="4" id="KW-0297">G-protein coupled receptor</keyword>
<feature type="transmembrane region" description="Helical" evidence="8">
    <location>
        <begin position="6"/>
        <end position="38"/>
    </location>
</feature>
<evidence type="ECO:0000259" key="9">
    <source>
        <dbReference type="PROSITE" id="PS50262"/>
    </source>
</evidence>
<feature type="domain" description="G-protein coupled receptors family 1 profile" evidence="9">
    <location>
        <begin position="25"/>
        <end position="287"/>
    </location>
</feature>
<keyword evidence="3 8" id="KW-1133">Transmembrane helix</keyword>
<comment type="caution">
    <text evidence="10">The sequence shown here is derived from an EMBL/GenBank/DDBJ whole genome shotgun (WGS) entry which is preliminary data.</text>
</comment>
<dbReference type="InterPro" id="IPR000276">
    <property type="entry name" value="GPCR_Rhodpsn"/>
</dbReference>
<feature type="transmembrane region" description="Helical" evidence="8">
    <location>
        <begin position="45"/>
        <end position="66"/>
    </location>
</feature>
<evidence type="ECO:0000256" key="1">
    <source>
        <dbReference type="ARBA" id="ARBA00004141"/>
    </source>
</evidence>
<dbReference type="InterPro" id="IPR017452">
    <property type="entry name" value="GPCR_Rhodpsn_7TM"/>
</dbReference>
<accession>A0ABN8M1W9</accession>
<name>A0ABN8M1W9_9CNID</name>
<feature type="transmembrane region" description="Helical" evidence="8">
    <location>
        <begin position="128"/>
        <end position="147"/>
    </location>
</feature>
<dbReference type="EMBL" id="CALNXI010000266">
    <property type="protein sequence ID" value="CAH3023573.1"/>
    <property type="molecule type" value="Genomic_DNA"/>
</dbReference>
<comment type="subcellular location">
    <subcellularLocation>
        <location evidence="1">Membrane</location>
        <topology evidence="1">Multi-pass membrane protein</topology>
    </subcellularLocation>
</comment>
<organism evidence="10 11">
    <name type="scientific">Porites evermanni</name>
    <dbReference type="NCBI Taxonomy" id="104178"/>
    <lineage>
        <taxon>Eukaryota</taxon>
        <taxon>Metazoa</taxon>
        <taxon>Cnidaria</taxon>
        <taxon>Anthozoa</taxon>
        <taxon>Hexacorallia</taxon>
        <taxon>Scleractinia</taxon>
        <taxon>Fungiina</taxon>
        <taxon>Poritidae</taxon>
        <taxon>Porites</taxon>
    </lineage>
</organism>
<sequence length="326" mass="36326">MDALENWSIIVVTIEIVISLLGIFFNGLVILTICLNIYRLSAPSYLILSIAVSDFLSCSLAIPFSIARHFKKKWPFGMAGCQAHAVMIFLLALVSLTHLAAISAGKYLTVTKSLSKQSYFDTRMVRNVIVSSWIFSIGLSTIPLIMWSKINGLDGSHNACLSDKHVQQPSVPSDKVYFGAVYFFCYVIALAVITFCYNKIHKVTKNIVQNTRQMGGLPAMEMRRALLNKHRRSAMYFLTVIAAFMLSWSPYAVVSFLTLLSIGLNPIATSACSVFAQTSFFLNPILYAIVSRRFRRRMVIAVPAMKRQHRRIRPAAVISSVGPLAL</sequence>
<dbReference type="PRINTS" id="PR00237">
    <property type="entry name" value="GPCRRHODOPSN"/>
</dbReference>
<evidence type="ECO:0000313" key="11">
    <source>
        <dbReference type="Proteomes" id="UP001159427"/>
    </source>
</evidence>
<dbReference type="Pfam" id="PF00001">
    <property type="entry name" value="7tm_1"/>
    <property type="match status" value="1"/>
</dbReference>
<proteinExistence type="predicted"/>
<dbReference type="PANTHER" id="PTHR24240">
    <property type="entry name" value="OPSIN"/>
    <property type="match status" value="1"/>
</dbReference>
<evidence type="ECO:0000256" key="7">
    <source>
        <dbReference type="ARBA" id="ARBA00023224"/>
    </source>
</evidence>
<gene>
    <name evidence="10" type="ORF">PEVE_00019734</name>
</gene>
<keyword evidence="7" id="KW-0807">Transducer</keyword>
<dbReference type="Proteomes" id="UP001159427">
    <property type="component" value="Unassembled WGS sequence"/>
</dbReference>
<protein>
    <recommendedName>
        <fullName evidence="9">G-protein coupled receptors family 1 profile domain-containing protein</fullName>
    </recommendedName>
</protein>
<dbReference type="PROSITE" id="PS50262">
    <property type="entry name" value="G_PROTEIN_RECEP_F1_2"/>
    <property type="match status" value="1"/>
</dbReference>
<evidence type="ECO:0000256" key="8">
    <source>
        <dbReference type="SAM" id="Phobius"/>
    </source>
</evidence>
<evidence type="ECO:0000256" key="4">
    <source>
        <dbReference type="ARBA" id="ARBA00023040"/>
    </source>
</evidence>
<feature type="transmembrane region" description="Helical" evidence="8">
    <location>
        <begin position="86"/>
        <end position="108"/>
    </location>
</feature>
<dbReference type="InterPro" id="IPR050125">
    <property type="entry name" value="GPCR_opsins"/>
</dbReference>
<feature type="transmembrane region" description="Helical" evidence="8">
    <location>
        <begin position="234"/>
        <end position="261"/>
    </location>
</feature>
<keyword evidence="11" id="KW-1185">Reference proteome</keyword>
<evidence type="ECO:0000313" key="10">
    <source>
        <dbReference type="EMBL" id="CAH3023573.1"/>
    </source>
</evidence>